<reference evidence="10 11" key="1">
    <citation type="submission" date="2024-02" db="EMBL/GenBank/DDBJ databases">
        <title>FIRST GENOME SEQUENCES OF Leishmania (Viannia) shawi, Leishmania (Viannia) lindenbergi AND Leishmania (Viannia) utingensis.</title>
        <authorList>
            <person name="Resadore F."/>
            <person name="Custodio M.G.F."/>
            <person name="Boite M.C."/>
            <person name="Cupolillo E."/>
            <person name="Ferreira G.E.M."/>
        </authorList>
    </citation>
    <scope>NUCLEOTIDE SEQUENCE [LARGE SCALE GENOMIC DNA]</scope>
    <source>
        <strain evidence="10 11">MHOM/BR/1966/M15733</strain>
    </source>
</reference>
<dbReference type="Gene3D" id="1.20.1510.10">
    <property type="entry name" value="Cation efflux protein transmembrane domain"/>
    <property type="match status" value="1"/>
</dbReference>
<comment type="subcellular location">
    <subcellularLocation>
        <location evidence="1">Membrane</location>
        <topology evidence="1">Multi-pass membrane protein</topology>
    </subcellularLocation>
</comment>
<dbReference type="InterPro" id="IPR045316">
    <property type="entry name" value="Msc2-like"/>
</dbReference>
<keyword evidence="4 8" id="KW-0812">Transmembrane</keyword>
<feature type="transmembrane region" description="Helical" evidence="8">
    <location>
        <begin position="472"/>
        <end position="491"/>
    </location>
</feature>
<evidence type="ECO:0000256" key="5">
    <source>
        <dbReference type="ARBA" id="ARBA00022989"/>
    </source>
</evidence>
<keyword evidence="5 8" id="KW-1133">Transmembrane helix</keyword>
<dbReference type="InterPro" id="IPR002524">
    <property type="entry name" value="Cation_efflux"/>
</dbReference>
<evidence type="ECO:0000256" key="8">
    <source>
        <dbReference type="SAM" id="Phobius"/>
    </source>
</evidence>
<evidence type="ECO:0000256" key="3">
    <source>
        <dbReference type="ARBA" id="ARBA00022448"/>
    </source>
</evidence>
<feature type="transmembrane region" description="Helical" evidence="8">
    <location>
        <begin position="545"/>
        <end position="566"/>
    </location>
</feature>
<evidence type="ECO:0000256" key="4">
    <source>
        <dbReference type="ARBA" id="ARBA00022692"/>
    </source>
</evidence>
<dbReference type="PANTHER" id="PTHR45755:SF4">
    <property type="entry name" value="ZINC TRANSPORTER 7"/>
    <property type="match status" value="1"/>
</dbReference>
<keyword evidence="7 8" id="KW-0472">Membrane</keyword>
<dbReference type="PANTHER" id="PTHR45755">
    <property type="match status" value="1"/>
</dbReference>
<keyword evidence="6" id="KW-0406">Ion transport</keyword>
<feature type="transmembrane region" description="Helical" evidence="8">
    <location>
        <begin position="191"/>
        <end position="209"/>
    </location>
</feature>
<feature type="transmembrane region" description="Helical" evidence="8">
    <location>
        <begin position="251"/>
        <end position="270"/>
    </location>
</feature>
<protein>
    <submittedName>
        <fullName evidence="10">Cation efflux family</fullName>
    </submittedName>
</protein>
<feature type="domain" description="Cation efflux protein transmembrane" evidence="9">
    <location>
        <begin position="369"/>
        <end position="574"/>
    </location>
</feature>
<evidence type="ECO:0000313" key="10">
    <source>
        <dbReference type="EMBL" id="KAL0501345.1"/>
    </source>
</evidence>
<gene>
    <name evidence="10" type="ORF">Q4I31_005037</name>
</gene>
<dbReference type="GO" id="GO:0005794">
    <property type="term" value="C:Golgi apparatus"/>
    <property type="evidence" value="ECO:0007669"/>
    <property type="project" value="TreeGrafter"/>
</dbReference>
<evidence type="ECO:0000313" key="11">
    <source>
        <dbReference type="Proteomes" id="UP001500131"/>
    </source>
</evidence>
<dbReference type="EMBL" id="JBAMZK010000029">
    <property type="protein sequence ID" value="KAL0501345.1"/>
    <property type="molecule type" value="Genomic_DNA"/>
</dbReference>
<feature type="transmembrane region" description="Helical" evidence="8">
    <location>
        <begin position="517"/>
        <end position="539"/>
    </location>
</feature>
<sequence>MEYTGCLFVTEAIRRSCSGKIHACPPSLSILHYLDVILLSLLHSHTSPSTHQMHFPIALLGLAASACLVFTYHSARLSGTSIVWFSSFAALLTFFVRLPRVLWSKATACDIPREKSRLLSAGACALLFVSGTYGLTTLGALRFACACACTAGAHHIAQLRRSQRHTKIACTVLSYIILAFTSDPGKQNRTLMLYGLLGVFASACAVSLSMKEIVTKAGQTAFLFAACGLSLMGFIITLLQRKPIVENEMLLLLVFCISGIVLAGCFTAGLRLQGSVTTFGAAIAGMSAASVVCGEKVFPAVSDWESLALLTSAGLIFVAHKGLTFSDASVVSLNVAPLNSAQMLKKTKQHCGNNSVIVTLLSNPREYKLFVFLLLTVVIMLLEFIYGLAVNSLGLVSDSFHMMLDGTSIMIGLYAAHAASWLPDEKTHPFGYARYEVFGGFVNGILLLFIALYVMVESVQRFLDPPEIEGPYLLLVSVTGLAVNVVGVLFFHDAHGHSHSALHEDGGGHVDHNMRGVYLHILADLLGSVSVIISSILMYMFGLWIADPICSAISAILVLLSAFPLLEETGRVLLLSAPSYERNYSDELRKVLLETALLQDVESPKLWMHSTAPRELTICTVAGKLRNNTDYTSAREKITETVTDHMLRHLDVHNVSLVLHLE</sequence>
<keyword evidence="3" id="KW-0813">Transport</keyword>
<dbReference type="SUPFAM" id="SSF161111">
    <property type="entry name" value="Cation efflux protein transmembrane domain-like"/>
    <property type="match status" value="1"/>
</dbReference>
<dbReference type="Pfam" id="PF01545">
    <property type="entry name" value="Cation_efflux"/>
    <property type="match status" value="1"/>
</dbReference>
<feature type="transmembrane region" description="Helical" evidence="8">
    <location>
        <begin position="435"/>
        <end position="456"/>
    </location>
</feature>
<evidence type="ECO:0000256" key="2">
    <source>
        <dbReference type="ARBA" id="ARBA00008873"/>
    </source>
</evidence>
<comment type="similarity">
    <text evidence="2">Belongs to the cation diffusion facilitator (CDF) transporter (TC 2.A.4) family. SLC30A subfamily.</text>
</comment>
<comment type="caution">
    <text evidence="10">The sequence shown here is derived from an EMBL/GenBank/DDBJ whole genome shotgun (WGS) entry which is preliminary data.</text>
</comment>
<dbReference type="NCBIfam" id="TIGR01297">
    <property type="entry name" value="CDF"/>
    <property type="match status" value="1"/>
</dbReference>
<evidence type="ECO:0000256" key="6">
    <source>
        <dbReference type="ARBA" id="ARBA00023065"/>
    </source>
</evidence>
<feature type="transmembrane region" description="Helical" evidence="8">
    <location>
        <begin position="402"/>
        <end position="423"/>
    </location>
</feature>
<proteinExistence type="inferred from homology"/>
<accession>A0AAW3A8Q5</accession>
<feature type="transmembrane region" description="Helical" evidence="8">
    <location>
        <begin position="221"/>
        <end position="239"/>
    </location>
</feature>
<feature type="transmembrane region" description="Helical" evidence="8">
    <location>
        <begin position="55"/>
        <end position="75"/>
    </location>
</feature>
<evidence type="ECO:0000259" key="9">
    <source>
        <dbReference type="Pfam" id="PF01545"/>
    </source>
</evidence>
<name>A0AAW3A8Q5_9TRYP</name>
<organism evidence="10 11">
    <name type="scientific">Leishmania lindenbergi</name>
    <dbReference type="NCBI Taxonomy" id="651832"/>
    <lineage>
        <taxon>Eukaryota</taxon>
        <taxon>Discoba</taxon>
        <taxon>Euglenozoa</taxon>
        <taxon>Kinetoplastea</taxon>
        <taxon>Metakinetoplastina</taxon>
        <taxon>Trypanosomatida</taxon>
        <taxon>Trypanosomatidae</taxon>
        <taxon>Leishmaniinae</taxon>
        <taxon>Leishmania</taxon>
    </lineage>
</organism>
<feature type="transmembrane region" description="Helical" evidence="8">
    <location>
        <begin position="369"/>
        <end position="390"/>
    </location>
</feature>
<feature type="transmembrane region" description="Helical" evidence="8">
    <location>
        <begin position="81"/>
        <end position="98"/>
    </location>
</feature>
<dbReference type="InterPro" id="IPR058533">
    <property type="entry name" value="Cation_efflux_TM"/>
</dbReference>
<dbReference type="GO" id="GO:0006882">
    <property type="term" value="P:intracellular zinc ion homeostasis"/>
    <property type="evidence" value="ECO:0007669"/>
    <property type="project" value="InterPro"/>
</dbReference>
<dbReference type="AlphaFoldDB" id="A0AAW3A8Q5"/>
<dbReference type="InterPro" id="IPR027469">
    <property type="entry name" value="Cation_efflux_TMD_sf"/>
</dbReference>
<evidence type="ECO:0000256" key="1">
    <source>
        <dbReference type="ARBA" id="ARBA00004141"/>
    </source>
</evidence>
<keyword evidence="11" id="KW-1185">Reference proteome</keyword>
<evidence type="ECO:0000256" key="7">
    <source>
        <dbReference type="ARBA" id="ARBA00023136"/>
    </source>
</evidence>
<feature type="transmembrane region" description="Helical" evidence="8">
    <location>
        <begin position="118"/>
        <end position="135"/>
    </location>
</feature>
<dbReference type="GO" id="GO:0016020">
    <property type="term" value="C:membrane"/>
    <property type="evidence" value="ECO:0007669"/>
    <property type="project" value="UniProtKB-SubCell"/>
</dbReference>
<dbReference type="GO" id="GO:0005385">
    <property type="term" value="F:zinc ion transmembrane transporter activity"/>
    <property type="evidence" value="ECO:0007669"/>
    <property type="project" value="InterPro"/>
</dbReference>
<dbReference type="Proteomes" id="UP001500131">
    <property type="component" value="Unassembled WGS sequence"/>
</dbReference>